<dbReference type="HAMAP" id="MF_00829">
    <property type="entry name" value="UPF0435"/>
    <property type="match status" value="1"/>
</dbReference>
<comment type="similarity">
    <text evidence="1">Belongs to the UPF0435 family.</text>
</comment>
<accession>G9QN11</accession>
<sequence length="76" mass="8999">MDQVDLSKNTLENIEFMVEKIKEKLKMVNGDALKSTNFSSDKYEELKEIYELVQRKNHFSPNEMQAIVEELGYLRK</sequence>
<keyword evidence="3" id="KW-1185">Reference proteome</keyword>
<organism evidence="2 3">
    <name type="scientific">Bacillus smithii 7_3_47FAA</name>
    <dbReference type="NCBI Taxonomy" id="665952"/>
    <lineage>
        <taxon>Bacteria</taxon>
        <taxon>Bacillati</taxon>
        <taxon>Bacillota</taxon>
        <taxon>Bacilli</taxon>
        <taxon>Bacillales</taxon>
        <taxon>Bacillaceae</taxon>
        <taxon>Bacillus</taxon>
    </lineage>
</organism>
<comment type="caution">
    <text evidence="2">The sequence shown here is derived from an EMBL/GenBank/DDBJ whole genome shotgun (WGS) entry which is preliminary data.</text>
</comment>
<gene>
    <name evidence="2" type="ORF">HMPREF1015_00928</name>
</gene>
<protein>
    <recommendedName>
        <fullName evidence="1">UPF0435 protein HMPREF1015_00928</fullName>
    </recommendedName>
</protein>
<name>G9QN11_9BACI</name>
<dbReference type="Pfam" id="PF06569">
    <property type="entry name" value="DUF1128"/>
    <property type="match status" value="1"/>
</dbReference>
<evidence type="ECO:0000313" key="3">
    <source>
        <dbReference type="Proteomes" id="UP000011747"/>
    </source>
</evidence>
<evidence type="ECO:0000256" key="1">
    <source>
        <dbReference type="HAMAP-Rule" id="MF_00829"/>
    </source>
</evidence>
<proteinExistence type="inferred from homology"/>
<dbReference type="HOGENOM" id="CLU_199533_1_0_9"/>
<dbReference type="AlphaFoldDB" id="G9QN11"/>
<reference evidence="2 3" key="1">
    <citation type="submission" date="2011-09" db="EMBL/GenBank/DDBJ databases">
        <title>The Genome Sequence of Bacillus smithii 7_3_47FAA.</title>
        <authorList>
            <consortium name="The Broad Institute Genome Sequencing Platform"/>
            <person name="Earl A."/>
            <person name="Ward D."/>
            <person name="Feldgarden M."/>
            <person name="Gevers D."/>
            <person name="Daigneault M."/>
            <person name="Strauss J."/>
            <person name="Allen-Vercoe E."/>
            <person name="Young S.K."/>
            <person name="Zeng Q."/>
            <person name="Gargeya S."/>
            <person name="Fitzgerald M."/>
            <person name="Haas B."/>
            <person name="Abouelleil A."/>
            <person name="Alvarado L."/>
            <person name="Arachchi H.M."/>
            <person name="Berlin A."/>
            <person name="Brown A."/>
            <person name="Chapman S.B."/>
            <person name="Chen Z."/>
            <person name="Dunbar C."/>
            <person name="Freedman E."/>
            <person name="Gearin G."/>
            <person name="Goldberg J."/>
            <person name="Griggs A."/>
            <person name="Gujja S."/>
            <person name="Heiman D."/>
            <person name="Howarth C."/>
            <person name="Larson L."/>
            <person name="Lui A."/>
            <person name="MacDonald P.J.P."/>
            <person name="Montmayeur A."/>
            <person name="Murphy C."/>
            <person name="Neiman D."/>
            <person name="Pearson M."/>
            <person name="Priest M."/>
            <person name="Roberts A."/>
            <person name="Saif S."/>
            <person name="Shea T."/>
            <person name="Shenoy N."/>
            <person name="Sisk P."/>
            <person name="Stolte C."/>
            <person name="Sykes S."/>
            <person name="Wortman J."/>
            <person name="Nusbaum C."/>
            <person name="Birren B."/>
        </authorList>
    </citation>
    <scope>NUCLEOTIDE SEQUENCE [LARGE SCALE GENOMIC DNA]</scope>
    <source>
        <strain evidence="2 3">7_3_47FAA</strain>
    </source>
</reference>
<evidence type="ECO:0000313" key="2">
    <source>
        <dbReference type="EMBL" id="EHL76578.1"/>
    </source>
</evidence>
<dbReference type="InterPro" id="IPR009507">
    <property type="entry name" value="UPF0435"/>
</dbReference>
<dbReference type="Proteomes" id="UP000011747">
    <property type="component" value="Unassembled WGS sequence"/>
</dbReference>
<dbReference type="PATRIC" id="fig|665952.3.peg.2502"/>
<dbReference type="EMBL" id="ACWF01000122">
    <property type="protein sequence ID" value="EHL76578.1"/>
    <property type="molecule type" value="Genomic_DNA"/>
</dbReference>